<keyword evidence="5" id="KW-1185">Reference proteome</keyword>
<dbReference type="GO" id="GO:0005829">
    <property type="term" value="C:cytosol"/>
    <property type="evidence" value="ECO:0007669"/>
    <property type="project" value="TreeGrafter"/>
</dbReference>
<dbReference type="Gene3D" id="3.40.367.20">
    <property type="match status" value="1"/>
</dbReference>
<reference evidence="4 5" key="1">
    <citation type="submission" date="2018-03" db="EMBL/GenBank/DDBJ databases">
        <authorList>
            <person name="Keele B.F."/>
        </authorList>
    </citation>
    <scope>NUCLEOTIDE SEQUENCE [LARGE SCALE GENOMIC DNA]</scope>
    <source>
        <strain evidence="4 5">CECT 8626</strain>
    </source>
</reference>
<dbReference type="RefSeq" id="WP_108852380.1">
    <property type="nucleotide sequence ID" value="NZ_OMOQ01000001.1"/>
</dbReference>
<dbReference type="PANTHER" id="PTHR47690:SF1">
    <property type="entry name" value="GLUCOKINASE"/>
    <property type="match status" value="1"/>
</dbReference>
<keyword evidence="1 4" id="KW-0808">Transferase</keyword>
<sequence>MTTLPTIVADIGGTNTRVALAWNGQVKSETIRRFGNAEHPDIGGVLRTYLAEAGVSGCASACVAVAGPVEAGTARLTNLDWTITEDEVGDSTRAKRVAVINDMQAQGHALAHLAPASLRPVVPARQTNGRSRTVRLVVGVGTGFNAAPVHETPTGILVAASECGHASMPVRSDADLSLMRFVERTHGFADVEDVLSGRGLEAVFAWQAREAGRDGRREAAKIMAAITDGGDAVAEAAGRTFVRLLGTVVGDLALTYLPFAGVYLIGGVARAFTPHLEHFGFAEAMHDKGRFSDFAREFPVFVVEDDYAALTGCARYLRATADA</sequence>
<name>A0A2R8B5V8_9RHOB</name>
<evidence type="ECO:0000256" key="3">
    <source>
        <dbReference type="RuleBase" id="RU004046"/>
    </source>
</evidence>
<dbReference type="InterPro" id="IPR003836">
    <property type="entry name" value="Glucokinase"/>
</dbReference>
<dbReference type="EC" id="2.7.1.2" evidence="4"/>
<dbReference type="Proteomes" id="UP000244924">
    <property type="component" value="Unassembled WGS sequence"/>
</dbReference>
<dbReference type="EMBL" id="OMOQ01000001">
    <property type="protein sequence ID" value="SPH17995.1"/>
    <property type="molecule type" value="Genomic_DNA"/>
</dbReference>
<dbReference type="SUPFAM" id="SSF53067">
    <property type="entry name" value="Actin-like ATPase domain"/>
    <property type="match status" value="1"/>
</dbReference>
<dbReference type="InterPro" id="IPR043129">
    <property type="entry name" value="ATPase_NBD"/>
</dbReference>
<proteinExistence type="inferred from homology"/>
<dbReference type="Pfam" id="PF02685">
    <property type="entry name" value="Glucokinase"/>
    <property type="match status" value="1"/>
</dbReference>
<dbReference type="AlphaFoldDB" id="A0A2R8B5V8"/>
<dbReference type="OrthoDB" id="9800595at2"/>
<dbReference type="CDD" id="cd24008">
    <property type="entry name" value="ASKHA_NBD_GLK"/>
    <property type="match status" value="1"/>
</dbReference>
<evidence type="ECO:0000256" key="2">
    <source>
        <dbReference type="ARBA" id="ARBA00022777"/>
    </source>
</evidence>
<accession>A0A2R8B5V8</accession>
<dbReference type="GO" id="GO:0004340">
    <property type="term" value="F:glucokinase activity"/>
    <property type="evidence" value="ECO:0007669"/>
    <property type="project" value="UniProtKB-EC"/>
</dbReference>
<dbReference type="Gene3D" id="3.30.420.40">
    <property type="match status" value="1"/>
</dbReference>
<evidence type="ECO:0000313" key="4">
    <source>
        <dbReference type="EMBL" id="SPH17995.1"/>
    </source>
</evidence>
<gene>
    <name evidence="4" type="primary">glk</name>
    <name evidence="4" type="ORF">DEA8626_01525</name>
</gene>
<evidence type="ECO:0000313" key="5">
    <source>
        <dbReference type="Proteomes" id="UP000244924"/>
    </source>
</evidence>
<organism evidence="4 5">
    <name type="scientific">Albidovulum aquaemixtae</name>
    <dbReference type="NCBI Taxonomy" id="1542388"/>
    <lineage>
        <taxon>Bacteria</taxon>
        <taxon>Pseudomonadati</taxon>
        <taxon>Pseudomonadota</taxon>
        <taxon>Alphaproteobacteria</taxon>
        <taxon>Rhodobacterales</taxon>
        <taxon>Paracoccaceae</taxon>
        <taxon>Albidovulum</taxon>
    </lineage>
</organism>
<dbReference type="InterPro" id="IPR050201">
    <property type="entry name" value="Bacterial_glucokinase"/>
</dbReference>
<comment type="similarity">
    <text evidence="3">Belongs to the bacterial glucokinase family.</text>
</comment>
<dbReference type="GO" id="GO:0006096">
    <property type="term" value="P:glycolytic process"/>
    <property type="evidence" value="ECO:0007669"/>
    <property type="project" value="InterPro"/>
</dbReference>
<keyword evidence="2 4" id="KW-0418">Kinase</keyword>
<dbReference type="PANTHER" id="PTHR47690">
    <property type="entry name" value="GLUCOKINASE"/>
    <property type="match status" value="1"/>
</dbReference>
<dbReference type="GO" id="GO:0005524">
    <property type="term" value="F:ATP binding"/>
    <property type="evidence" value="ECO:0007669"/>
    <property type="project" value="InterPro"/>
</dbReference>
<evidence type="ECO:0000256" key="1">
    <source>
        <dbReference type="ARBA" id="ARBA00022679"/>
    </source>
</evidence>
<protein>
    <submittedName>
        <fullName evidence="4">Glucokinase</fullName>
        <ecNumber evidence="4">2.7.1.2</ecNumber>
    </submittedName>
</protein>
<dbReference type="GO" id="GO:0005536">
    <property type="term" value="F:D-glucose binding"/>
    <property type="evidence" value="ECO:0007669"/>
    <property type="project" value="InterPro"/>
</dbReference>